<dbReference type="EMBL" id="BQKI01000075">
    <property type="protein sequence ID" value="GJN21691.1"/>
    <property type="molecule type" value="Genomic_DNA"/>
</dbReference>
<reference evidence="3" key="1">
    <citation type="journal article" date="2018" name="DNA Res.">
        <title>Multiple hybrid de novo genome assembly of finger millet, an orphan allotetraploid crop.</title>
        <authorList>
            <person name="Hatakeyama M."/>
            <person name="Aluri S."/>
            <person name="Balachadran M.T."/>
            <person name="Sivarajan S.R."/>
            <person name="Patrignani A."/>
            <person name="Gruter S."/>
            <person name="Poveda L."/>
            <person name="Shimizu-Inatsugi R."/>
            <person name="Baeten J."/>
            <person name="Francoijs K.J."/>
            <person name="Nataraja K.N."/>
            <person name="Reddy Y.A.N."/>
            <person name="Phadnis S."/>
            <person name="Ravikumar R.L."/>
            <person name="Schlapbach R."/>
            <person name="Sreeman S.M."/>
            <person name="Shimizu K.K."/>
        </authorList>
    </citation>
    <scope>NUCLEOTIDE SEQUENCE</scope>
</reference>
<dbReference type="InterPro" id="IPR006577">
    <property type="entry name" value="UAS"/>
</dbReference>
<dbReference type="Gene3D" id="1.10.8.10">
    <property type="entry name" value="DNA helicase RuvA subunit, C-terminal domain"/>
    <property type="match status" value="1"/>
</dbReference>
<accession>A0AAV5EHN5</accession>
<dbReference type="CDD" id="cd02958">
    <property type="entry name" value="UAS"/>
    <property type="match status" value="1"/>
</dbReference>
<dbReference type="SMART" id="SM00594">
    <property type="entry name" value="UAS"/>
    <property type="match status" value="1"/>
</dbReference>
<dbReference type="GO" id="GO:0005634">
    <property type="term" value="C:nucleus"/>
    <property type="evidence" value="ECO:0007669"/>
    <property type="project" value="TreeGrafter"/>
</dbReference>
<dbReference type="GO" id="GO:0043161">
    <property type="term" value="P:proteasome-mediated ubiquitin-dependent protein catabolic process"/>
    <property type="evidence" value="ECO:0007669"/>
    <property type="project" value="TreeGrafter"/>
</dbReference>
<gene>
    <name evidence="3" type="primary">gb09194</name>
    <name evidence="3" type="ORF">PR202_gb09194</name>
</gene>
<feature type="compositionally biased region" description="Acidic residues" evidence="1">
    <location>
        <begin position="171"/>
        <end position="189"/>
    </location>
</feature>
<dbReference type="Pfam" id="PF13899">
    <property type="entry name" value="Thioredoxin_7"/>
    <property type="match status" value="1"/>
</dbReference>
<dbReference type="GO" id="GO:0043130">
    <property type="term" value="F:ubiquitin binding"/>
    <property type="evidence" value="ECO:0007669"/>
    <property type="project" value="TreeGrafter"/>
</dbReference>
<dbReference type="InterPro" id="IPR009060">
    <property type="entry name" value="UBA-like_sf"/>
</dbReference>
<feature type="region of interest" description="Disordered" evidence="1">
    <location>
        <begin position="385"/>
        <end position="445"/>
    </location>
</feature>
<feature type="compositionally biased region" description="Pro residues" evidence="1">
    <location>
        <begin position="53"/>
        <end position="64"/>
    </location>
</feature>
<feature type="domain" description="UBX" evidence="2">
    <location>
        <begin position="444"/>
        <end position="527"/>
    </location>
</feature>
<feature type="region of interest" description="Disordered" evidence="1">
    <location>
        <begin position="109"/>
        <end position="206"/>
    </location>
</feature>
<name>A0AAV5EHN5_ELECO</name>
<organism evidence="3 4">
    <name type="scientific">Eleusine coracana subsp. coracana</name>
    <dbReference type="NCBI Taxonomy" id="191504"/>
    <lineage>
        <taxon>Eukaryota</taxon>
        <taxon>Viridiplantae</taxon>
        <taxon>Streptophyta</taxon>
        <taxon>Embryophyta</taxon>
        <taxon>Tracheophyta</taxon>
        <taxon>Spermatophyta</taxon>
        <taxon>Magnoliopsida</taxon>
        <taxon>Liliopsida</taxon>
        <taxon>Poales</taxon>
        <taxon>Poaceae</taxon>
        <taxon>PACMAD clade</taxon>
        <taxon>Chloridoideae</taxon>
        <taxon>Cynodonteae</taxon>
        <taxon>Eleusininae</taxon>
        <taxon>Eleusine</taxon>
    </lineage>
</organism>
<dbReference type="AlphaFoldDB" id="A0AAV5EHN5"/>
<evidence type="ECO:0000313" key="4">
    <source>
        <dbReference type="Proteomes" id="UP001054889"/>
    </source>
</evidence>
<dbReference type="Proteomes" id="UP001054889">
    <property type="component" value="Unassembled WGS sequence"/>
</dbReference>
<dbReference type="InterPro" id="IPR029071">
    <property type="entry name" value="Ubiquitin-like_domsf"/>
</dbReference>
<proteinExistence type="predicted"/>
<feature type="compositionally biased region" description="Low complexity" evidence="1">
    <location>
        <begin position="404"/>
        <end position="413"/>
    </location>
</feature>
<evidence type="ECO:0000259" key="2">
    <source>
        <dbReference type="PROSITE" id="PS50033"/>
    </source>
</evidence>
<feature type="compositionally biased region" description="Acidic residues" evidence="1">
    <location>
        <begin position="416"/>
        <end position="444"/>
    </location>
</feature>
<dbReference type="InterPro" id="IPR001012">
    <property type="entry name" value="UBX_dom"/>
</dbReference>
<dbReference type="Pfam" id="PF00789">
    <property type="entry name" value="UBX"/>
    <property type="match status" value="1"/>
</dbReference>
<dbReference type="SUPFAM" id="SSF46934">
    <property type="entry name" value="UBA-like"/>
    <property type="match status" value="1"/>
</dbReference>
<protein>
    <recommendedName>
        <fullName evidence="2">UBX domain-containing protein</fullName>
    </recommendedName>
</protein>
<feature type="region of interest" description="Disordered" evidence="1">
    <location>
        <begin position="52"/>
        <end position="80"/>
    </location>
</feature>
<dbReference type="Pfam" id="PF14555">
    <property type="entry name" value="UBA_4"/>
    <property type="match status" value="1"/>
</dbReference>
<reference evidence="3" key="2">
    <citation type="submission" date="2021-12" db="EMBL/GenBank/DDBJ databases">
        <title>Resequencing data analysis of finger millet.</title>
        <authorList>
            <person name="Hatakeyama M."/>
            <person name="Aluri S."/>
            <person name="Balachadran M.T."/>
            <person name="Sivarajan S.R."/>
            <person name="Poveda L."/>
            <person name="Shimizu-Inatsugi R."/>
            <person name="Schlapbach R."/>
            <person name="Sreeman S.M."/>
            <person name="Shimizu K.K."/>
        </authorList>
    </citation>
    <scope>NUCLEOTIDE SEQUENCE</scope>
</reference>
<feature type="compositionally biased region" description="Acidic residues" evidence="1">
    <location>
        <begin position="149"/>
        <end position="161"/>
    </location>
</feature>
<sequence length="530" mass="58474">MMEGDLVSQFMEVTACESQAAAVRQLASCQWNLEKAVNLFFAAGGVVAGPSIAAPPPPPPPPPPVEEKEEEEEGVRAPIPTFVERICDDAYYDSISRRADLAARSMWAERPPKPVPSVPMQGISPAEPVGNAAVSDAEEEKSNGRQEKDYDDDVQDEDDLSGVEGYGMAGSDDDVEDQAGDENKEDEEAAEQKNASDDDDDDSYMEDYGFEMEEDDGYHDALMEEDEEQVPRPSQRPGSLAQMYRLPYDLMFPGPFHFAKVHAATQDRFLLVNLQAQDFLSCLHNRDLWTNEVVKQAVTDNFVFFLLTKLNDYGDEGTKVCTFYKIQDDQLPALLVLDPITGQMLSRMSGAIDPDEFMLFIEKYSSSKPTEMSRPKIVPKIEAVAQGSDDSEAAGTAGGEQEQEGSASSPGAAGEEKEEEPVPMVEEEAPAEMVDDSGDDEPEEGEKMCKLRVRFPDGSVVPKEFGCKRRVSKLFAFCRSAVRDAGKTDEQVTFRIMRLVGRAFEELQKDGATFEELSLNFATVSVVFVT</sequence>
<dbReference type="SUPFAM" id="SSF54236">
    <property type="entry name" value="Ubiquitin-like"/>
    <property type="match status" value="1"/>
</dbReference>
<dbReference type="InterPro" id="IPR050730">
    <property type="entry name" value="UBX_domain-protein"/>
</dbReference>
<dbReference type="SUPFAM" id="SSF52833">
    <property type="entry name" value="Thioredoxin-like"/>
    <property type="match status" value="1"/>
</dbReference>
<dbReference type="PROSITE" id="PS50033">
    <property type="entry name" value="UBX"/>
    <property type="match status" value="1"/>
</dbReference>
<dbReference type="InterPro" id="IPR036249">
    <property type="entry name" value="Thioredoxin-like_sf"/>
</dbReference>
<evidence type="ECO:0000313" key="3">
    <source>
        <dbReference type="EMBL" id="GJN21691.1"/>
    </source>
</evidence>
<dbReference type="PANTHER" id="PTHR23322">
    <property type="entry name" value="FAS-ASSOCIATED PROTEIN"/>
    <property type="match status" value="1"/>
</dbReference>
<dbReference type="PANTHER" id="PTHR23322:SF64">
    <property type="entry name" value="OS02G0640700 PROTEIN"/>
    <property type="match status" value="1"/>
</dbReference>
<evidence type="ECO:0000256" key="1">
    <source>
        <dbReference type="SAM" id="MobiDB-lite"/>
    </source>
</evidence>
<dbReference type="Gene3D" id="3.40.30.10">
    <property type="entry name" value="Glutaredoxin"/>
    <property type="match status" value="1"/>
</dbReference>
<dbReference type="Gene3D" id="3.10.20.90">
    <property type="entry name" value="Phosphatidylinositol 3-kinase Catalytic Subunit, Chain A, domain 1"/>
    <property type="match status" value="1"/>
</dbReference>
<comment type="caution">
    <text evidence="3">The sequence shown here is derived from an EMBL/GenBank/DDBJ whole genome shotgun (WGS) entry which is preliminary data.</text>
</comment>
<keyword evidence="4" id="KW-1185">Reference proteome</keyword>
<feature type="compositionally biased region" description="Acidic residues" evidence="1">
    <location>
        <begin position="197"/>
        <end position="206"/>
    </location>
</feature>